<dbReference type="PANTHER" id="PTHR34580">
    <property type="match status" value="1"/>
</dbReference>
<dbReference type="AlphaFoldDB" id="A0AAW3X3S8"/>
<evidence type="ECO:0000259" key="1">
    <source>
        <dbReference type="Pfam" id="PF25583"/>
    </source>
</evidence>
<protein>
    <submittedName>
        <fullName evidence="2">WYL domain-containing protein</fullName>
    </submittedName>
</protein>
<dbReference type="RefSeq" id="WP_182457274.1">
    <property type="nucleotide sequence ID" value="NZ_JACOOW010000006.1"/>
</dbReference>
<feature type="domain" description="WCX" evidence="1">
    <location>
        <begin position="293"/>
        <end position="369"/>
    </location>
</feature>
<dbReference type="Pfam" id="PF25583">
    <property type="entry name" value="WCX"/>
    <property type="match status" value="1"/>
</dbReference>
<reference evidence="2 3" key="1">
    <citation type="submission" date="2020-08" db="EMBL/GenBank/DDBJ databases">
        <title>Genome public.</title>
        <authorList>
            <person name="Liu C."/>
            <person name="Sun Q."/>
        </authorList>
    </citation>
    <scope>NUCLEOTIDE SEQUENCE [LARGE SCALE GENOMIC DNA]</scope>
    <source>
        <strain evidence="2 3">BX14</strain>
    </source>
</reference>
<sequence>MNNYENPYIRLQTYYSWISRGSYDLDGMSILELHHYTQIPIDTIRLDIAAILKWQAAINSKYDGDISFIPENLENRIFLDFENIKDLFKENQSDGDMSDEDSQFEYTIADMLNRFDPDLEEKLLNGGFDHIPIDIENCSLTESDNFNIALSYDESLALDAIRKDITPDKPSPITKTSFLQIKDSYRTIHDYQELTSRLQIIDEAIKKKKSLSMNYKNSIGEILKITFQPLKISYDESENLYCVLSVSENKIQVHRLDRILDLRPGTEKVDAGDSSIIDSIAPQVWGNCFSEQPEHVKVKFYNEANVWEKVKRDLACRTKGHLYEKDGYLYYEDTVYGISKFRPWIYGFGSSAIVQEPKSLREHIIKSLKERKNRG</sequence>
<dbReference type="Proteomes" id="UP000653904">
    <property type="component" value="Unassembled WGS sequence"/>
</dbReference>
<dbReference type="PANTHER" id="PTHR34580:SF1">
    <property type="entry name" value="PROTEIN PAFC"/>
    <property type="match status" value="1"/>
</dbReference>
<dbReference type="EMBL" id="JACOOW010000006">
    <property type="protein sequence ID" value="MBC5656541.1"/>
    <property type="molecule type" value="Genomic_DNA"/>
</dbReference>
<accession>A0AAW3X3S8</accession>
<dbReference type="InterPro" id="IPR057727">
    <property type="entry name" value="WCX_dom"/>
</dbReference>
<comment type="caution">
    <text evidence="2">The sequence shown here is derived from an EMBL/GenBank/DDBJ whole genome shotgun (WGS) entry which is preliminary data.</text>
</comment>
<dbReference type="PROSITE" id="PS52050">
    <property type="entry name" value="WYL"/>
    <property type="match status" value="1"/>
</dbReference>
<keyword evidence="3" id="KW-1185">Reference proteome</keyword>
<dbReference type="InterPro" id="IPR051534">
    <property type="entry name" value="CBASS_pafABC_assoc_protein"/>
</dbReference>
<evidence type="ECO:0000313" key="2">
    <source>
        <dbReference type="EMBL" id="MBC5656541.1"/>
    </source>
</evidence>
<organism evidence="2 3">
    <name type="scientific">Clostridium segne</name>
    <dbReference type="NCBI Taxonomy" id="2763038"/>
    <lineage>
        <taxon>Bacteria</taxon>
        <taxon>Bacillati</taxon>
        <taxon>Bacillota</taxon>
        <taxon>Clostridia</taxon>
        <taxon>Eubacteriales</taxon>
        <taxon>Clostridiaceae</taxon>
        <taxon>Clostridium</taxon>
    </lineage>
</organism>
<proteinExistence type="predicted"/>
<name>A0AAW3X3S8_9CLOT</name>
<evidence type="ECO:0000313" key="3">
    <source>
        <dbReference type="Proteomes" id="UP000653904"/>
    </source>
</evidence>
<gene>
    <name evidence="2" type="ORF">H8S19_05565</name>
</gene>